<keyword evidence="3" id="KW-1185">Reference proteome</keyword>
<feature type="compositionally biased region" description="Acidic residues" evidence="1">
    <location>
        <begin position="32"/>
        <end position="63"/>
    </location>
</feature>
<gene>
    <name evidence="2" type="ORF">PVK06_007347</name>
</gene>
<proteinExistence type="predicted"/>
<organism evidence="2 3">
    <name type="scientific">Gossypium arboreum</name>
    <name type="common">Tree cotton</name>
    <name type="synonym">Gossypium nanking</name>
    <dbReference type="NCBI Taxonomy" id="29729"/>
    <lineage>
        <taxon>Eukaryota</taxon>
        <taxon>Viridiplantae</taxon>
        <taxon>Streptophyta</taxon>
        <taxon>Embryophyta</taxon>
        <taxon>Tracheophyta</taxon>
        <taxon>Spermatophyta</taxon>
        <taxon>Magnoliopsida</taxon>
        <taxon>eudicotyledons</taxon>
        <taxon>Gunneridae</taxon>
        <taxon>Pentapetalae</taxon>
        <taxon>rosids</taxon>
        <taxon>malvids</taxon>
        <taxon>Malvales</taxon>
        <taxon>Malvaceae</taxon>
        <taxon>Malvoideae</taxon>
        <taxon>Gossypium</taxon>
    </lineage>
</organism>
<dbReference type="Proteomes" id="UP001358586">
    <property type="component" value="Chromosome 3"/>
</dbReference>
<reference evidence="2 3" key="1">
    <citation type="submission" date="2023-03" db="EMBL/GenBank/DDBJ databases">
        <title>WGS of Gossypium arboreum.</title>
        <authorList>
            <person name="Yu D."/>
        </authorList>
    </citation>
    <scope>NUCLEOTIDE SEQUENCE [LARGE SCALE GENOMIC DNA]</scope>
    <source>
        <tissue evidence="2">Leaf</tissue>
    </source>
</reference>
<evidence type="ECO:0000256" key="1">
    <source>
        <dbReference type="SAM" id="MobiDB-lite"/>
    </source>
</evidence>
<accession>A0ABR0QIG8</accession>
<evidence type="ECO:0000313" key="2">
    <source>
        <dbReference type="EMBL" id="KAK5838613.1"/>
    </source>
</evidence>
<protein>
    <submittedName>
        <fullName evidence="2">Uncharacterized protein</fullName>
    </submittedName>
</protein>
<name>A0ABR0QIG8_GOSAR</name>
<dbReference type="EMBL" id="JARKNE010000003">
    <property type="protein sequence ID" value="KAK5838613.1"/>
    <property type="molecule type" value="Genomic_DNA"/>
</dbReference>
<feature type="region of interest" description="Disordered" evidence="1">
    <location>
        <begin position="23"/>
        <end position="63"/>
    </location>
</feature>
<sequence>MERYRQHSDASISQEINGIQWLEWSSDSTVSNEEEEEAREEKEEEVEEDDEEMDDNNQELYQDDLEATFSLECPSIMSFIIQDLNLPAHQYYKKLVAKGKVGLESHSDDD</sequence>
<evidence type="ECO:0000313" key="3">
    <source>
        <dbReference type="Proteomes" id="UP001358586"/>
    </source>
</evidence>
<comment type="caution">
    <text evidence="2">The sequence shown here is derived from an EMBL/GenBank/DDBJ whole genome shotgun (WGS) entry which is preliminary data.</text>
</comment>